<dbReference type="GO" id="GO:0004861">
    <property type="term" value="F:cyclin-dependent protein serine/threonine kinase inhibitor activity"/>
    <property type="evidence" value="ECO:0007669"/>
    <property type="project" value="InterPro"/>
</dbReference>
<evidence type="ECO:0000313" key="5">
    <source>
        <dbReference type="EMBL" id="KAF6138997.1"/>
    </source>
</evidence>
<feature type="domain" description="Cyclin-dependent kinase inhibitor" evidence="4">
    <location>
        <begin position="140"/>
        <end position="183"/>
    </location>
</feature>
<keyword evidence="6" id="KW-1185">Reference proteome</keyword>
<dbReference type="AlphaFoldDB" id="A0A7J7L8N1"/>
<comment type="similarity">
    <text evidence="1">Belongs to the CDI family. ICK/KRP subfamily.</text>
</comment>
<keyword evidence="2" id="KW-0649">Protein kinase inhibitor</keyword>
<evidence type="ECO:0000256" key="2">
    <source>
        <dbReference type="ARBA" id="ARBA00023013"/>
    </source>
</evidence>
<evidence type="ECO:0000256" key="3">
    <source>
        <dbReference type="SAM" id="MobiDB-lite"/>
    </source>
</evidence>
<evidence type="ECO:0000313" key="6">
    <source>
        <dbReference type="Proteomes" id="UP000541444"/>
    </source>
</evidence>
<dbReference type="Proteomes" id="UP000541444">
    <property type="component" value="Unassembled WGS sequence"/>
</dbReference>
<gene>
    <name evidence="5" type="ORF">GIB67_010723</name>
</gene>
<comment type="caution">
    <text evidence="5">The sequence shown here is derived from an EMBL/GenBank/DDBJ whole genome shotgun (WGS) entry which is preliminary data.</text>
</comment>
<dbReference type="GO" id="GO:0005634">
    <property type="term" value="C:nucleus"/>
    <property type="evidence" value="ECO:0007669"/>
    <property type="project" value="InterPro"/>
</dbReference>
<dbReference type="PIRSF" id="PIRSF017811">
    <property type="entry name" value="CDK_inhib_pln"/>
    <property type="match status" value="1"/>
</dbReference>
<sequence>MGKYMRKRKETGEVAAVMEVSSQVVGVRTRSKTLAMASSSSAKRKICGSGESQSRTRRRILHNMEEDRTITIHSVSDLVSSSQCSSNGSSELIDKSTKGDRIGVETSASTCLINNRERRETTPLSDLQNWESTAMEASDKMPTDDEINDFFTDAEKKEQKRFSDKYNYDIVNDVPLEGRYEWIPLTP</sequence>
<dbReference type="OrthoDB" id="9940972at2759"/>
<dbReference type="PANTHER" id="PTHR46776">
    <property type="entry name" value="CYCLIN-DEPENDENT KINASE INHIBITOR 4-RELATED"/>
    <property type="match status" value="1"/>
</dbReference>
<feature type="region of interest" description="Disordered" evidence="3">
    <location>
        <begin position="35"/>
        <end position="55"/>
    </location>
</feature>
<reference evidence="5 6" key="1">
    <citation type="journal article" date="2020" name="IScience">
        <title>Genome Sequencing of the Endangered Kingdonia uniflora (Circaeasteraceae, Ranunculales) Reveals Potential Mechanisms of Evolutionary Specialization.</title>
        <authorList>
            <person name="Sun Y."/>
            <person name="Deng T."/>
            <person name="Zhang A."/>
            <person name="Moore M.J."/>
            <person name="Landis J.B."/>
            <person name="Lin N."/>
            <person name="Zhang H."/>
            <person name="Zhang X."/>
            <person name="Huang J."/>
            <person name="Zhang X."/>
            <person name="Sun H."/>
            <person name="Wang H."/>
        </authorList>
    </citation>
    <scope>NUCLEOTIDE SEQUENCE [LARGE SCALE GENOMIC DNA]</scope>
    <source>
        <strain evidence="5">TB1705</strain>
        <tissue evidence="5">Leaf</tissue>
    </source>
</reference>
<evidence type="ECO:0000256" key="1">
    <source>
        <dbReference type="ARBA" id="ARBA00010274"/>
    </source>
</evidence>
<protein>
    <recommendedName>
        <fullName evidence="4">Cyclin-dependent kinase inhibitor domain-containing protein</fullName>
    </recommendedName>
</protein>
<dbReference type="InterPro" id="IPR044898">
    <property type="entry name" value="CDI_dom_sf"/>
</dbReference>
<dbReference type="InterPro" id="IPR003175">
    <property type="entry name" value="CDI_dom"/>
</dbReference>
<proteinExistence type="inferred from homology"/>
<accession>A0A7J7L8N1</accession>
<organism evidence="5 6">
    <name type="scientific">Kingdonia uniflora</name>
    <dbReference type="NCBI Taxonomy" id="39325"/>
    <lineage>
        <taxon>Eukaryota</taxon>
        <taxon>Viridiplantae</taxon>
        <taxon>Streptophyta</taxon>
        <taxon>Embryophyta</taxon>
        <taxon>Tracheophyta</taxon>
        <taxon>Spermatophyta</taxon>
        <taxon>Magnoliopsida</taxon>
        <taxon>Ranunculales</taxon>
        <taxon>Circaeasteraceae</taxon>
        <taxon>Kingdonia</taxon>
    </lineage>
</organism>
<dbReference type="EMBL" id="JACGCM010002535">
    <property type="protein sequence ID" value="KAF6138997.1"/>
    <property type="molecule type" value="Genomic_DNA"/>
</dbReference>
<dbReference type="Pfam" id="PF02234">
    <property type="entry name" value="CDI"/>
    <property type="match status" value="1"/>
</dbReference>
<name>A0A7J7L8N1_9MAGN</name>
<dbReference type="GO" id="GO:0051726">
    <property type="term" value="P:regulation of cell cycle"/>
    <property type="evidence" value="ECO:0007669"/>
    <property type="project" value="InterPro"/>
</dbReference>
<dbReference type="InterPro" id="IPR044275">
    <property type="entry name" value="KRP"/>
</dbReference>
<evidence type="ECO:0000259" key="4">
    <source>
        <dbReference type="Pfam" id="PF02234"/>
    </source>
</evidence>
<dbReference type="Gene3D" id="4.10.365.10">
    <property type="entry name" value="p27"/>
    <property type="match status" value="1"/>
</dbReference>